<feature type="compositionally biased region" description="Basic residues" evidence="1">
    <location>
        <begin position="65"/>
        <end position="75"/>
    </location>
</feature>
<organism evidence="2 3">
    <name type="scientific">Rotaria socialis</name>
    <dbReference type="NCBI Taxonomy" id="392032"/>
    <lineage>
        <taxon>Eukaryota</taxon>
        <taxon>Metazoa</taxon>
        <taxon>Spiralia</taxon>
        <taxon>Gnathifera</taxon>
        <taxon>Rotifera</taxon>
        <taxon>Eurotatoria</taxon>
        <taxon>Bdelloidea</taxon>
        <taxon>Philodinida</taxon>
        <taxon>Philodinidae</taxon>
        <taxon>Rotaria</taxon>
    </lineage>
</organism>
<sequence length="191" mass="20827">RKGAPKHIDQTVNNHLNAKKTTGGGGGVQLIVKMPSLDRNNHDDDDDDDGGDGDGDEQQQETKISTKRTSPRRKPFQTNGSEKTNPKKKFKRVNNNLDTSTNVSFKSINLLKPKMLTDLPINDKTTTPLHLTTISGSTSTNSRSFNSVKGNHIERIAVSLLSGTDALTDVANNSLNHSNGTNDYSSNHSKF</sequence>
<feature type="region of interest" description="Disordered" evidence="1">
    <location>
        <begin position="1"/>
        <end position="97"/>
    </location>
</feature>
<evidence type="ECO:0000256" key="1">
    <source>
        <dbReference type="SAM" id="MobiDB-lite"/>
    </source>
</evidence>
<feature type="compositionally biased region" description="Acidic residues" evidence="1">
    <location>
        <begin position="43"/>
        <end position="59"/>
    </location>
</feature>
<feature type="non-terminal residue" evidence="2">
    <location>
        <position position="1"/>
    </location>
</feature>
<accession>A0A821MHI7</accession>
<evidence type="ECO:0000313" key="3">
    <source>
        <dbReference type="Proteomes" id="UP000663873"/>
    </source>
</evidence>
<keyword evidence="3" id="KW-1185">Reference proteome</keyword>
<dbReference type="AlphaFoldDB" id="A0A821MHI7"/>
<proteinExistence type="predicted"/>
<comment type="caution">
    <text evidence="2">The sequence shown here is derived from an EMBL/GenBank/DDBJ whole genome shotgun (WGS) entry which is preliminary data.</text>
</comment>
<dbReference type="EMBL" id="CAJOBP010042901">
    <property type="protein sequence ID" value="CAF4769595.1"/>
    <property type="molecule type" value="Genomic_DNA"/>
</dbReference>
<evidence type="ECO:0000313" key="2">
    <source>
        <dbReference type="EMBL" id="CAF4769595.1"/>
    </source>
</evidence>
<feature type="compositionally biased region" description="Polar residues" evidence="1">
    <location>
        <begin position="10"/>
        <end position="20"/>
    </location>
</feature>
<name>A0A821MHI7_9BILA</name>
<reference evidence="2" key="1">
    <citation type="submission" date="2021-02" db="EMBL/GenBank/DDBJ databases">
        <authorList>
            <person name="Nowell W R."/>
        </authorList>
    </citation>
    <scope>NUCLEOTIDE SEQUENCE</scope>
</reference>
<protein>
    <submittedName>
        <fullName evidence="2">Uncharacterized protein</fullName>
    </submittedName>
</protein>
<dbReference type="Proteomes" id="UP000663873">
    <property type="component" value="Unassembled WGS sequence"/>
</dbReference>
<gene>
    <name evidence="2" type="ORF">UJA718_LOCUS39842</name>
</gene>